<evidence type="ECO:0000256" key="4">
    <source>
        <dbReference type="ARBA" id="ARBA00022598"/>
    </source>
</evidence>
<accession>A0ABW3J782</accession>
<comment type="similarity">
    <text evidence="9">Belongs to the CobB/CbiA family.</text>
</comment>
<comment type="catalytic activity">
    <reaction evidence="9">
        <text>hydrogenobyrinate + 2 L-glutamine + 2 ATP + 2 H2O = hydrogenobyrinate a,c-diamide + 2 L-glutamate + 2 ADP + 2 phosphate + 2 H(+)</text>
        <dbReference type="Rhea" id="RHEA:12544"/>
        <dbReference type="ChEBI" id="CHEBI:15377"/>
        <dbReference type="ChEBI" id="CHEBI:15378"/>
        <dbReference type="ChEBI" id="CHEBI:29985"/>
        <dbReference type="ChEBI" id="CHEBI:30616"/>
        <dbReference type="ChEBI" id="CHEBI:43474"/>
        <dbReference type="ChEBI" id="CHEBI:58359"/>
        <dbReference type="ChEBI" id="CHEBI:77873"/>
        <dbReference type="ChEBI" id="CHEBI:77874"/>
        <dbReference type="ChEBI" id="CHEBI:456216"/>
        <dbReference type="EC" id="6.3.5.9"/>
    </reaction>
</comment>
<dbReference type="InterPro" id="IPR011698">
    <property type="entry name" value="GATase_3"/>
</dbReference>
<feature type="site" description="Increases nucleophilicity of active site Cys" evidence="9">
    <location>
        <position position="437"/>
    </location>
</feature>
<evidence type="ECO:0000256" key="9">
    <source>
        <dbReference type="HAMAP-Rule" id="MF_00027"/>
    </source>
</evidence>
<organism evidence="13 14">
    <name type="scientific">Methyloligella solikamskensis</name>
    <dbReference type="NCBI Taxonomy" id="1177756"/>
    <lineage>
        <taxon>Bacteria</taxon>
        <taxon>Pseudomonadati</taxon>
        <taxon>Pseudomonadota</taxon>
        <taxon>Alphaproteobacteria</taxon>
        <taxon>Hyphomicrobiales</taxon>
        <taxon>Hyphomicrobiaceae</taxon>
        <taxon>Methyloligella</taxon>
    </lineage>
</organism>
<evidence type="ECO:0000256" key="7">
    <source>
        <dbReference type="ARBA" id="ARBA00022842"/>
    </source>
</evidence>
<evidence type="ECO:0000256" key="5">
    <source>
        <dbReference type="ARBA" id="ARBA00022741"/>
    </source>
</evidence>
<gene>
    <name evidence="9" type="primary">cobB</name>
    <name evidence="13" type="ORF">ACFQ2F_04255</name>
</gene>
<evidence type="ECO:0000313" key="13">
    <source>
        <dbReference type="EMBL" id="MFD0986303.1"/>
    </source>
</evidence>
<evidence type="ECO:0000256" key="6">
    <source>
        <dbReference type="ARBA" id="ARBA00022840"/>
    </source>
</evidence>
<dbReference type="InterPro" id="IPR027417">
    <property type="entry name" value="P-loop_NTPase"/>
</dbReference>
<keyword evidence="6 9" id="KW-0067">ATP-binding</keyword>
<dbReference type="Pfam" id="PF07685">
    <property type="entry name" value="GATase_3"/>
    <property type="match status" value="1"/>
</dbReference>
<dbReference type="SUPFAM" id="SSF52540">
    <property type="entry name" value="P-loop containing nucleoside triphosphate hydrolases"/>
    <property type="match status" value="1"/>
</dbReference>
<dbReference type="HAMAP" id="MF_00027">
    <property type="entry name" value="CobB_CbiA"/>
    <property type="match status" value="1"/>
</dbReference>
<comment type="caution">
    <text evidence="13">The sequence shown here is derived from an EMBL/GenBank/DDBJ whole genome shotgun (WGS) entry which is preliminary data.</text>
</comment>
<comment type="cofactor">
    <cofactor evidence="1 9">
        <name>Mg(2+)</name>
        <dbReference type="ChEBI" id="CHEBI:18420"/>
    </cofactor>
</comment>
<feature type="region of interest" description="Disordered" evidence="10">
    <location>
        <begin position="441"/>
        <end position="463"/>
    </location>
</feature>
<name>A0ABW3J782_9HYPH</name>
<protein>
    <recommendedName>
        <fullName evidence="9">Hydrogenobyrinate a,c-diamide synthase</fullName>
        <ecNumber evidence="9">6.3.5.9</ecNumber>
    </recommendedName>
    <alternativeName>
        <fullName evidence="9">Hydrogenobyrinic acid a,c-diamide synthase</fullName>
    </alternativeName>
</protein>
<keyword evidence="3 9" id="KW-0169">Cobalamin biosynthesis</keyword>
<comment type="miscellaneous">
    <text evidence="9">The a and c carboxylates of hydrogenobyrinate are activated for nucleophilic attack via formation of a phosphorylated intermediate by ATP. CobB catalyzes first the amidation of the c-carboxylate, and then that of the a-carboxylate.</text>
</comment>
<evidence type="ECO:0000256" key="1">
    <source>
        <dbReference type="ARBA" id="ARBA00001946"/>
    </source>
</evidence>
<evidence type="ECO:0000259" key="11">
    <source>
        <dbReference type="Pfam" id="PF01656"/>
    </source>
</evidence>
<feature type="active site" description="Nucleophile" evidence="9">
    <location>
        <position position="336"/>
    </location>
</feature>
<dbReference type="InterPro" id="IPR002586">
    <property type="entry name" value="CobQ/CobB/MinD/ParA_Nub-bd_dom"/>
</dbReference>
<keyword evidence="4 9" id="KW-0436">Ligase</keyword>
<dbReference type="PANTHER" id="PTHR43873">
    <property type="entry name" value="COBYRINATE A,C-DIAMIDE SYNTHASE"/>
    <property type="match status" value="1"/>
</dbReference>
<dbReference type="Gene3D" id="3.40.50.300">
    <property type="entry name" value="P-loop containing nucleotide triphosphate hydrolases"/>
    <property type="match status" value="1"/>
</dbReference>
<dbReference type="Pfam" id="PF01656">
    <property type="entry name" value="CbiA"/>
    <property type="match status" value="1"/>
</dbReference>
<keyword evidence="14" id="KW-1185">Reference proteome</keyword>
<dbReference type="EMBL" id="JBHTJO010000001">
    <property type="protein sequence ID" value="MFD0986303.1"/>
    <property type="molecule type" value="Genomic_DNA"/>
</dbReference>
<dbReference type="RefSeq" id="WP_379086176.1">
    <property type="nucleotide sequence ID" value="NZ_JBHTJO010000001.1"/>
</dbReference>
<comment type="domain">
    <text evidence="9">Comprises of two domains. The C-terminal domain contains the binding site for glutamine and catalyzes the hydrolysis of this substrate to glutamate and ammonia. The N-terminal domain is anticipated to bind ATP and hydrogenobyrinate and catalyzes the ultimate synthesis of the diamide product. The ammonia produced via the glutaminase domain is probably translocated to the adjacent domain via a molecular tunnel, where it reacts with an activated intermediate.</text>
</comment>
<dbReference type="Gene3D" id="3.40.50.880">
    <property type="match status" value="1"/>
</dbReference>
<dbReference type="PANTHER" id="PTHR43873:SF1">
    <property type="entry name" value="COBYRINATE A,C-DIAMIDE SYNTHASE"/>
    <property type="match status" value="1"/>
</dbReference>
<evidence type="ECO:0000313" key="14">
    <source>
        <dbReference type="Proteomes" id="UP001597102"/>
    </source>
</evidence>
<reference evidence="14" key="1">
    <citation type="journal article" date="2019" name="Int. J. Syst. Evol. Microbiol.">
        <title>The Global Catalogue of Microorganisms (GCM) 10K type strain sequencing project: providing services to taxonomists for standard genome sequencing and annotation.</title>
        <authorList>
            <consortium name="The Broad Institute Genomics Platform"/>
            <consortium name="The Broad Institute Genome Sequencing Center for Infectious Disease"/>
            <person name="Wu L."/>
            <person name="Ma J."/>
        </authorList>
    </citation>
    <scope>NUCLEOTIDE SEQUENCE [LARGE SCALE GENOMIC DNA]</scope>
    <source>
        <strain evidence="14">CCUG 61697</strain>
    </source>
</reference>
<dbReference type="InterPro" id="IPR029062">
    <property type="entry name" value="Class_I_gatase-like"/>
</dbReference>
<feature type="domain" description="CobQ/CobB/MinD/ParA nucleotide binding" evidence="11">
    <location>
        <begin position="9"/>
        <end position="196"/>
    </location>
</feature>
<proteinExistence type="inferred from homology"/>
<comment type="pathway">
    <text evidence="9">Cofactor biosynthesis; adenosylcobalamin biosynthesis; cob(II)yrinate a,c-diamide from precorrin-2 (aerobic route): step 9/10.</text>
</comment>
<dbReference type="NCBIfam" id="TIGR00379">
    <property type="entry name" value="cobB"/>
    <property type="match status" value="1"/>
</dbReference>
<dbReference type="PROSITE" id="PS51274">
    <property type="entry name" value="GATASE_COBBQ"/>
    <property type="match status" value="1"/>
</dbReference>
<evidence type="ECO:0000256" key="2">
    <source>
        <dbReference type="ARBA" id="ARBA00006205"/>
    </source>
</evidence>
<dbReference type="InterPro" id="IPR004484">
    <property type="entry name" value="CbiA/CobB_synth"/>
</dbReference>
<dbReference type="NCBIfam" id="NF002204">
    <property type="entry name" value="PRK01077.1"/>
    <property type="match status" value="1"/>
</dbReference>
<comment type="function">
    <text evidence="9">Catalyzes the ATP-dependent amidation of the two carboxylate groups at positions a and c of hydrogenobyrinate, using either L-glutamine or ammonia as the nitrogen source.</text>
</comment>
<dbReference type="EC" id="6.3.5.9" evidence="9"/>
<keyword evidence="5 9" id="KW-0547">Nucleotide-binding</keyword>
<evidence type="ECO:0000259" key="12">
    <source>
        <dbReference type="Pfam" id="PF07685"/>
    </source>
</evidence>
<sequence length="463" mass="48177">MSPLPPHGIIIAAPRSGAGKTTVSLGLTRALHKQGVTVQPFKCGPDYIDPAFLTEAADRPAVNLDSWAMRPALLRHLAHSLGSRAELCLVEGVMGLFDGAGAQGQAGSGSTADLAALTGWPVILVLDVAAQAETAAAVALGCKTYRDDIEIAGVILNSVGSPRHAQMVGEALGKIGLPLLGALKRQSGLSLPERHLGLVQAGETTDLCETLDAIADFVAQSVFLDEVRTMARPLQLTSAQGEPRAALEPPGQRIALAQDRAFSFIYPHLLAEWRAAGAEILPFSPLANEGPNESADAIWLPGGYPELHCEALSAANAFKAAMQEAASRNVPIHGECGGYMVLGESLEDADGKTHPMLGLLGLKTSFAHRKLHLGYRKAKLTADAPALPGGTLYGHEFHYAAILDQPDAPLATIVNSGGDPVEDTGARRGSVTGAFFHLIDKGGASHAPTSPGQSSKEAAGPSR</sequence>
<evidence type="ECO:0000256" key="8">
    <source>
        <dbReference type="ARBA" id="ARBA00022962"/>
    </source>
</evidence>
<keyword evidence="7 9" id="KW-0460">Magnesium</keyword>
<evidence type="ECO:0000256" key="3">
    <source>
        <dbReference type="ARBA" id="ARBA00022573"/>
    </source>
</evidence>
<keyword evidence="8 9" id="KW-0315">Glutamine amidotransferase</keyword>
<comment type="similarity">
    <text evidence="2">Belongs to the CobB/CobQ family. CobQ subfamily.</text>
</comment>
<dbReference type="Proteomes" id="UP001597102">
    <property type="component" value="Unassembled WGS sequence"/>
</dbReference>
<feature type="domain" description="CobB/CobQ-like glutamine amidotransferase" evidence="12">
    <location>
        <begin position="253"/>
        <end position="439"/>
    </location>
</feature>
<evidence type="ECO:0000256" key="10">
    <source>
        <dbReference type="SAM" id="MobiDB-lite"/>
    </source>
</evidence>
<feature type="compositionally biased region" description="Polar residues" evidence="10">
    <location>
        <begin position="447"/>
        <end position="456"/>
    </location>
</feature>
<dbReference type="SUPFAM" id="SSF52317">
    <property type="entry name" value="Class I glutamine amidotransferase-like"/>
    <property type="match status" value="1"/>
</dbReference>